<dbReference type="Pfam" id="PF00013">
    <property type="entry name" value="KH_1"/>
    <property type="match status" value="3"/>
</dbReference>
<evidence type="ECO:0000313" key="6">
    <source>
        <dbReference type="Proteomes" id="UP000186817"/>
    </source>
</evidence>
<name>A0A1Q9DZZ0_SYMMI</name>
<evidence type="ECO:0000256" key="1">
    <source>
        <dbReference type="ARBA" id="ARBA00022737"/>
    </source>
</evidence>
<feature type="domain" description="K Homology" evidence="4">
    <location>
        <begin position="68"/>
        <end position="133"/>
    </location>
</feature>
<organism evidence="5 6">
    <name type="scientific">Symbiodinium microadriaticum</name>
    <name type="common">Dinoflagellate</name>
    <name type="synonym">Zooxanthella microadriatica</name>
    <dbReference type="NCBI Taxonomy" id="2951"/>
    <lineage>
        <taxon>Eukaryota</taxon>
        <taxon>Sar</taxon>
        <taxon>Alveolata</taxon>
        <taxon>Dinophyceae</taxon>
        <taxon>Suessiales</taxon>
        <taxon>Symbiodiniaceae</taxon>
        <taxon>Symbiodinium</taxon>
    </lineage>
</organism>
<dbReference type="Gene3D" id="3.30.310.210">
    <property type="match status" value="1"/>
</dbReference>
<dbReference type="SMART" id="SM00322">
    <property type="entry name" value="KH"/>
    <property type="match status" value="3"/>
</dbReference>
<keyword evidence="2" id="KW-0694">RNA-binding</keyword>
<dbReference type="InterPro" id="IPR036612">
    <property type="entry name" value="KH_dom_type_1_sf"/>
</dbReference>
<dbReference type="GO" id="GO:0003723">
    <property type="term" value="F:RNA binding"/>
    <property type="evidence" value="ECO:0007669"/>
    <property type="project" value="UniProtKB-UniRule"/>
</dbReference>
<feature type="region of interest" description="Disordered" evidence="3">
    <location>
        <begin position="526"/>
        <end position="592"/>
    </location>
</feature>
<sequence>MDVDALRLEVPRAVASCILGLHGAAKRELETATGASVQVHVAEGRLELAGKAAAVQAAQQLLAERVSYVAYEVPREIASAVLGERGQTRQELEKASGAHIWVELRDSGLSFVQLAGSAVSVAQATAALDARFFQDSIDLPLFAERRGKEVVRQLRETIACEGRSQDCRLHLERMPNHCCVKFTGSREIVAKAKSLVEGSIAFAELAVSKAEALQVIGKGGSRIKLLREKTGAHLEVVLDRDPCLVQIAGSPQALSVAKEELRADAPGASPAPPTGDKSGRMPTAVAMDTTEAVIASTAQNSTTSAVQQLASTPKHQKVLIDGLDVLRFRNASGSGAAPEVSWPQLFSAAAFFASKAHEVQIFLPLAELDPQQCDRLRATFGTETVVKADASRSLILSAAQVLTSTGKRCVIVSNATGGAFDDAWVQDLRVGYAFLDADTFVPELSKAWPSAVPAMAEKTAKGFFHKRSMFVGGIMEKKERCIDCTRPVWDGHASMKCSKCRTPGGAGSKLHIDAEAAKRVILHTTGVPEPKLSQDAAASNPIISSDSEDRKDGASKPIKADKKEKKLKKLKKVKKEKKDKKKKKKDKDDTSS</sequence>
<dbReference type="CDD" id="cd00105">
    <property type="entry name" value="KH-I"/>
    <property type="match status" value="2"/>
</dbReference>
<dbReference type="Proteomes" id="UP000186817">
    <property type="component" value="Unassembled WGS sequence"/>
</dbReference>
<accession>A0A1Q9DZZ0</accession>
<feature type="domain" description="K Homology" evidence="4">
    <location>
        <begin position="2"/>
        <end position="67"/>
    </location>
</feature>
<dbReference type="InterPro" id="IPR004087">
    <property type="entry name" value="KH_dom"/>
</dbReference>
<proteinExistence type="predicted"/>
<dbReference type="PROSITE" id="PS50084">
    <property type="entry name" value="KH_TYPE_1"/>
    <property type="match status" value="3"/>
</dbReference>
<gene>
    <name evidence="5" type="ORF">AK812_SmicGene16555</name>
</gene>
<comment type="caution">
    <text evidence="5">The sequence shown here is derived from an EMBL/GenBank/DDBJ whole genome shotgun (WGS) entry which is preliminary data.</text>
</comment>
<feature type="region of interest" description="Disordered" evidence="3">
    <location>
        <begin position="258"/>
        <end position="282"/>
    </location>
</feature>
<dbReference type="AlphaFoldDB" id="A0A1Q9DZZ0"/>
<dbReference type="OrthoDB" id="1937934at2759"/>
<evidence type="ECO:0000259" key="4">
    <source>
        <dbReference type="SMART" id="SM00322"/>
    </source>
</evidence>
<protein>
    <recommendedName>
        <fullName evidence="4">K Homology domain-containing protein</fullName>
    </recommendedName>
</protein>
<keyword evidence="1" id="KW-0677">Repeat</keyword>
<feature type="domain" description="K Homology" evidence="4">
    <location>
        <begin position="199"/>
        <end position="266"/>
    </location>
</feature>
<feature type="compositionally biased region" description="Basic and acidic residues" evidence="3">
    <location>
        <begin position="547"/>
        <end position="564"/>
    </location>
</feature>
<dbReference type="EMBL" id="LSRX01000317">
    <property type="protein sequence ID" value="OLQ00748.1"/>
    <property type="molecule type" value="Genomic_DNA"/>
</dbReference>
<reference evidence="5 6" key="1">
    <citation type="submission" date="2016-02" db="EMBL/GenBank/DDBJ databases">
        <title>Genome analysis of coral dinoflagellate symbionts highlights evolutionary adaptations to a symbiotic lifestyle.</title>
        <authorList>
            <person name="Aranda M."/>
            <person name="Li Y."/>
            <person name="Liew Y.J."/>
            <person name="Baumgarten S."/>
            <person name="Simakov O."/>
            <person name="Wilson M."/>
            <person name="Piel J."/>
            <person name="Ashoor H."/>
            <person name="Bougouffa S."/>
            <person name="Bajic V.B."/>
            <person name="Ryu T."/>
            <person name="Ravasi T."/>
            <person name="Bayer T."/>
            <person name="Micklem G."/>
            <person name="Kim H."/>
            <person name="Bhak J."/>
            <person name="Lajeunesse T.C."/>
            <person name="Voolstra C.R."/>
        </authorList>
    </citation>
    <scope>NUCLEOTIDE SEQUENCE [LARGE SCALE GENOMIC DNA]</scope>
    <source>
        <strain evidence="5 6">CCMP2467</strain>
    </source>
</reference>
<dbReference type="InterPro" id="IPR004088">
    <property type="entry name" value="KH_dom_type_1"/>
</dbReference>
<evidence type="ECO:0000313" key="5">
    <source>
        <dbReference type="EMBL" id="OLQ00748.1"/>
    </source>
</evidence>
<dbReference type="SUPFAM" id="SSF54791">
    <property type="entry name" value="Eukaryotic type KH-domain (KH-domain type I)"/>
    <property type="match status" value="3"/>
</dbReference>
<dbReference type="PANTHER" id="PTHR10288">
    <property type="entry name" value="KH DOMAIN CONTAINING RNA BINDING PROTEIN"/>
    <property type="match status" value="1"/>
</dbReference>
<evidence type="ECO:0000256" key="3">
    <source>
        <dbReference type="SAM" id="MobiDB-lite"/>
    </source>
</evidence>
<feature type="compositionally biased region" description="Basic residues" evidence="3">
    <location>
        <begin position="565"/>
        <end position="585"/>
    </location>
</feature>
<dbReference type="Gene3D" id="3.30.1370.10">
    <property type="entry name" value="K Homology domain, type 1"/>
    <property type="match status" value="2"/>
</dbReference>
<evidence type="ECO:0000256" key="2">
    <source>
        <dbReference type="PROSITE-ProRule" id="PRU00117"/>
    </source>
</evidence>
<keyword evidence="6" id="KW-1185">Reference proteome</keyword>